<dbReference type="InterPro" id="IPR017853">
    <property type="entry name" value="GH"/>
</dbReference>
<dbReference type="InterPro" id="IPR001764">
    <property type="entry name" value="Glyco_hydro_3_N"/>
</dbReference>
<proteinExistence type="inferred from homology"/>
<evidence type="ECO:0000256" key="3">
    <source>
        <dbReference type="ARBA" id="ARBA00012663"/>
    </source>
</evidence>
<name>A0ABS8CIU3_9RHOB</name>
<accession>A0ABS8CIU3</accession>
<dbReference type="EMBL" id="JACDXX010000003">
    <property type="protein sequence ID" value="MCB5409296.1"/>
    <property type="molecule type" value="Genomic_DNA"/>
</dbReference>
<dbReference type="InterPro" id="IPR019800">
    <property type="entry name" value="Glyco_hydro_3_AS"/>
</dbReference>
<evidence type="ECO:0000313" key="7">
    <source>
        <dbReference type="EMBL" id="MCB5409296.1"/>
    </source>
</evidence>
<dbReference type="PANTHER" id="PTHR30480">
    <property type="entry name" value="BETA-HEXOSAMINIDASE-RELATED"/>
    <property type="match status" value="1"/>
</dbReference>
<dbReference type="InterPro" id="IPR036962">
    <property type="entry name" value="Glyco_hydro_3_N_sf"/>
</dbReference>
<organism evidence="7 8">
    <name type="scientific">Pseudogemmobacter faecipullorum</name>
    <dbReference type="NCBI Taxonomy" id="2755041"/>
    <lineage>
        <taxon>Bacteria</taxon>
        <taxon>Pseudomonadati</taxon>
        <taxon>Pseudomonadota</taxon>
        <taxon>Alphaproteobacteria</taxon>
        <taxon>Rhodobacterales</taxon>
        <taxon>Paracoccaceae</taxon>
        <taxon>Pseudogemmobacter</taxon>
    </lineage>
</organism>
<dbReference type="Gene3D" id="3.20.20.300">
    <property type="entry name" value="Glycoside hydrolase, family 3, N-terminal domain"/>
    <property type="match status" value="1"/>
</dbReference>
<evidence type="ECO:0000256" key="4">
    <source>
        <dbReference type="ARBA" id="ARBA00022801"/>
    </source>
</evidence>
<dbReference type="Proteomes" id="UP001198571">
    <property type="component" value="Unassembled WGS sequence"/>
</dbReference>
<dbReference type="PANTHER" id="PTHR30480:SF13">
    <property type="entry name" value="BETA-HEXOSAMINIDASE"/>
    <property type="match status" value="1"/>
</dbReference>
<comment type="catalytic activity">
    <reaction evidence="1">
        <text>Hydrolysis of terminal non-reducing N-acetyl-D-hexosamine residues in N-acetyl-beta-D-hexosaminides.</text>
        <dbReference type="EC" id="3.2.1.52"/>
    </reaction>
</comment>
<comment type="caution">
    <text evidence="7">The sequence shown here is derived from an EMBL/GenBank/DDBJ whole genome shotgun (WGS) entry which is preliminary data.</text>
</comment>
<dbReference type="Pfam" id="PF00933">
    <property type="entry name" value="Glyco_hydro_3"/>
    <property type="match status" value="1"/>
</dbReference>
<evidence type="ECO:0000313" key="8">
    <source>
        <dbReference type="Proteomes" id="UP001198571"/>
    </source>
</evidence>
<evidence type="ECO:0000256" key="2">
    <source>
        <dbReference type="ARBA" id="ARBA00005336"/>
    </source>
</evidence>
<dbReference type="InterPro" id="IPR050226">
    <property type="entry name" value="NagZ_Beta-hexosaminidase"/>
</dbReference>
<dbReference type="GO" id="GO:0016787">
    <property type="term" value="F:hydrolase activity"/>
    <property type="evidence" value="ECO:0007669"/>
    <property type="project" value="UniProtKB-KW"/>
</dbReference>
<keyword evidence="4 7" id="KW-0378">Hydrolase</keyword>
<evidence type="ECO:0000256" key="1">
    <source>
        <dbReference type="ARBA" id="ARBA00001231"/>
    </source>
</evidence>
<dbReference type="SUPFAM" id="SSF51445">
    <property type="entry name" value="(Trans)glycosidases"/>
    <property type="match status" value="1"/>
</dbReference>
<keyword evidence="5" id="KW-0326">Glycosidase</keyword>
<keyword evidence="8" id="KW-1185">Reference proteome</keyword>
<dbReference type="PROSITE" id="PS00775">
    <property type="entry name" value="GLYCOSYL_HYDROL_F3"/>
    <property type="match status" value="1"/>
</dbReference>
<comment type="similarity">
    <text evidence="2">Belongs to the glycosyl hydrolase 3 family.</text>
</comment>
<reference evidence="7 8" key="1">
    <citation type="submission" date="2020-07" db="EMBL/GenBank/DDBJ databases">
        <title>Pseudogemmobacter sp. nov., isolated from poultry manure in Taiwan.</title>
        <authorList>
            <person name="Lin S.-Y."/>
            <person name="Tang Y.-S."/>
            <person name="Young C.-C."/>
        </authorList>
    </citation>
    <scope>NUCLEOTIDE SEQUENCE [LARGE SCALE GENOMIC DNA]</scope>
    <source>
        <strain evidence="7 8">CC-YST710</strain>
    </source>
</reference>
<gene>
    <name evidence="7" type="ORF">H0485_04630</name>
</gene>
<feature type="domain" description="Glycoside hydrolase family 3 N-terminal" evidence="6">
    <location>
        <begin position="38"/>
        <end position="302"/>
    </location>
</feature>
<evidence type="ECO:0000259" key="6">
    <source>
        <dbReference type="Pfam" id="PF00933"/>
    </source>
</evidence>
<protein>
    <recommendedName>
        <fullName evidence="3">beta-N-acetylhexosaminidase</fullName>
        <ecNumber evidence="3">3.2.1.52</ecNumber>
    </recommendedName>
</protein>
<evidence type="ECO:0000256" key="5">
    <source>
        <dbReference type="ARBA" id="ARBA00023295"/>
    </source>
</evidence>
<sequence>MTDEAAPATGRGAAIFGLAGPELLPAERDFFREYDPFGFILFARNVGSPEQLSRLTADLRAAVGREAPVLVDQEGGRVQRLRAPHWREWQPPFDLIAGMADPALAARAMYLQARLIAAELRASGIDSNCAPVADIARAETHPFLRNRCYGEEAGLVTQIAAAVARGYLDGGVLPVIKHMPGHGRSGMDTHHELPVVTAAPEALLAGDFAPFRALNQLPMAMTAHIIFSAYDAQNPATQSPGMIRVIREEIGFAGLLMTDDLNMEALSGDLGQRTRASLAAGCDIALHCKGDFAQMQQVAAAAGEMGAASLARARAALAQRLQPPAADLAAFSDEFAALSAGGRL</sequence>
<dbReference type="EC" id="3.2.1.52" evidence="3"/>